<feature type="region of interest" description="Disordered" evidence="1">
    <location>
        <begin position="131"/>
        <end position="156"/>
    </location>
</feature>
<evidence type="ECO:0000313" key="2">
    <source>
        <dbReference type="EMBL" id="KAJ4388977.1"/>
    </source>
</evidence>
<feature type="region of interest" description="Disordered" evidence="1">
    <location>
        <begin position="1"/>
        <end position="22"/>
    </location>
</feature>
<sequence length="180" mass="20813">MAVSSKNKSKPGSCQTQRRRAKKAEELVSITHLFNRIASRKNQAIVSKDIVRIRWPARMTDKENRREIVPEIQSWKSQPSPLHLVTTPKEAAAAAFAKERKRAKCPFDDSSSDEEEENDLEAFQEQCRRWSRKGKGTVKKEAKKRAKPKTRTEQREMVLREILERKAEKRQGEACAPKEN</sequence>
<protein>
    <submittedName>
        <fullName evidence="2">Uncharacterized protein</fullName>
    </submittedName>
</protein>
<reference evidence="2" key="1">
    <citation type="submission" date="2022-10" db="EMBL/GenBank/DDBJ databases">
        <title>Tapping the CABI collections for fungal endophytes: first genome assemblies for Collariella, Neodidymelliopsis, Ascochyta clinopodiicola, Didymella pomorum, Didymosphaeria variabile, Neocosmospora piperis and Neocucurbitaria cava.</title>
        <authorList>
            <person name="Hill R."/>
        </authorList>
    </citation>
    <scope>NUCLEOTIDE SEQUENCE</scope>
    <source>
        <strain evidence="2">IMI 355082</strain>
    </source>
</reference>
<name>A0A9W8YN82_9PEZI</name>
<dbReference type="Proteomes" id="UP001140453">
    <property type="component" value="Unassembled WGS sequence"/>
</dbReference>
<dbReference type="AlphaFoldDB" id="A0A9W8YN82"/>
<keyword evidence="3" id="KW-1185">Reference proteome</keyword>
<feature type="compositionally biased region" description="Basic residues" evidence="1">
    <location>
        <begin position="131"/>
        <end position="149"/>
    </location>
</feature>
<organism evidence="2 3">
    <name type="scientific">Gnomoniopsis smithogilvyi</name>
    <dbReference type="NCBI Taxonomy" id="1191159"/>
    <lineage>
        <taxon>Eukaryota</taxon>
        <taxon>Fungi</taxon>
        <taxon>Dikarya</taxon>
        <taxon>Ascomycota</taxon>
        <taxon>Pezizomycotina</taxon>
        <taxon>Sordariomycetes</taxon>
        <taxon>Sordariomycetidae</taxon>
        <taxon>Diaporthales</taxon>
        <taxon>Gnomoniaceae</taxon>
        <taxon>Gnomoniopsis</taxon>
    </lineage>
</organism>
<gene>
    <name evidence="2" type="ORF">N0V93_006439</name>
</gene>
<accession>A0A9W8YN82</accession>
<comment type="caution">
    <text evidence="2">The sequence shown here is derived from an EMBL/GenBank/DDBJ whole genome shotgun (WGS) entry which is preliminary data.</text>
</comment>
<proteinExistence type="predicted"/>
<dbReference type="EMBL" id="JAPEVB010000004">
    <property type="protein sequence ID" value="KAJ4388977.1"/>
    <property type="molecule type" value="Genomic_DNA"/>
</dbReference>
<feature type="compositionally biased region" description="Polar residues" evidence="1">
    <location>
        <begin position="1"/>
        <end position="16"/>
    </location>
</feature>
<evidence type="ECO:0000256" key="1">
    <source>
        <dbReference type="SAM" id="MobiDB-lite"/>
    </source>
</evidence>
<evidence type="ECO:0000313" key="3">
    <source>
        <dbReference type="Proteomes" id="UP001140453"/>
    </source>
</evidence>